<reference evidence="1" key="2">
    <citation type="submission" date="2025-09" db="UniProtKB">
        <authorList>
            <consortium name="EnsemblPlants"/>
        </authorList>
    </citation>
    <scope>IDENTIFICATION</scope>
</reference>
<name>A0ACD5ZW10_AVESA</name>
<dbReference type="Proteomes" id="UP001732700">
    <property type="component" value="Chromosome 7A"/>
</dbReference>
<organism evidence="1 2">
    <name type="scientific">Avena sativa</name>
    <name type="common">Oat</name>
    <dbReference type="NCBI Taxonomy" id="4498"/>
    <lineage>
        <taxon>Eukaryota</taxon>
        <taxon>Viridiplantae</taxon>
        <taxon>Streptophyta</taxon>
        <taxon>Embryophyta</taxon>
        <taxon>Tracheophyta</taxon>
        <taxon>Spermatophyta</taxon>
        <taxon>Magnoliopsida</taxon>
        <taxon>Liliopsida</taxon>
        <taxon>Poales</taxon>
        <taxon>Poaceae</taxon>
        <taxon>BOP clade</taxon>
        <taxon>Pooideae</taxon>
        <taxon>Poodae</taxon>
        <taxon>Poeae</taxon>
        <taxon>Poeae Chloroplast Group 1 (Aveneae type)</taxon>
        <taxon>Aveninae</taxon>
        <taxon>Avena</taxon>
    </lineage>
</organism>
<evidence type="ECO:0000313" key="1">
    <source>
        <dbReference type="EnsemblPlants" id="AVESA.00010b.r2.7AG1222740.1.CDS"/>
    </source>
</evidence>
<evidence type="ECO:0000313" key="2">
    <source>
        <dbReference type="Proteomes" id="UP001732700"/>
    </source>
</evidence>
<reference evidence="1" key="1">
    <citation type="submission" date="2021-05" db="EMBL/GenBank/DDBJ databases">
        <authorList>
            <person name="Scholz U."/>
            <person name="Mascher M."/>
            <person name="Fiebig A."/>
        </authorList>
    </citation>
    <scope>NUCLEOTIDE SEQUENCE [LARGE SCALE GENOMIC DNA]</scope>
</reference>
<protein>
    <submittedName>
        <fullName evidence="1">Uncharacterized protein</fullName>
    </submittedName>
</protein>
<accession>A0ACD5ZW10</accession>
<keyword evidence="2" id="KW-1185">Reference proteome</keyword>
<proteinExistence type="predicted"/>
<sequence>MRPEAKFERFLSADPNRSPRSRHCRPALPFLSSAALELPPCHTSPPRRLLPLPHSNPCAAAVAVPGTTSARPCCLNPIRSLGHRLPRCEEERPMGGTDDPASAQPLEEQGLAITARSSSSLQAEAVTLHTAEASPTSRHSSTGSPFWAWLKSDWGLKFYIRVDHEESFHTYPDVGGPFQSLQEAENAIDSHLHGRRVPEMCKEQAGVSQVEMGIRACLYWPDGIRKKSKLHVIERIRDENHRFVQALIDNYNKDHNIDITYELRDVVQYQIIFENQKWYYHFNFTAKTKGANDLDSGIDNLFFAEVKSSRQGEHEELVVSCFCMVKPANTGHCYGCKNNGIVDMKHPNKASAYTGGHLDVHIPLTCSKRELSDEDEHAEETRIRRLYKGLEKPGSVKKLLSKLPPEVRRRCKSRKGPKVEE</sequence>
<dbReference type="EnsemblPlants" id="AVESA.00010b.r2.7AG1222740.1">
    <property type="protein sequence ID" value="AVESA.00010b.r2.7AG1222740.1.CDS"/>
    <property type="gene ID" value="AVESA.00010b.r2.7AG1222740"/>
</dbReference>